<feature type="domain" description="Tyr recombinase" evidence="3">
    <location>
        <begin position="178"/>
        <end position="356"/>
    </location>
</feature>
<comment type="caution">
    <text evidence="4">The sequence shown here is derived from an EMBL/GenBank/DDBJ whole genome shotgun (WGS) entry which is preliminary data.</text>
</comment>
<gene>
    <name evidence="4" type="ORF">SAMN05444006_11847</name>
</gene>
<protein>
    <submittedName>
        <fullName evidence="4">Phage integrase family protein</fullName>
    </submittedName>
</protein>
<sequence>MKCKSGLRKMVKVNIKGIHRVVRRLSNGNRRVHHYAWRGGPKFWHSDSGIKIGSPEYMRAFYEADALRRTVETEKFSEVVTAFLKSADFTELKPTTRNTYLYAIERKNGILERFGQAPKAVFNSPLILGKVLDWRDEFTPRSGDQQVATLRRINSWAKTRRHLKENHLHDIKKRYKVDRSEIVWLESEIVTFCKNAPRYAARALIVATETGLRPGDLRKLSRGHIKTYGREQRIVIRTGKRDRMATIPVTTRMAQIIKETPADQNLILVNSRNRQFPHNLSIGDLISTWRDRIGIRKELRLQDARGTAATRLFRAGCSLNQIAVHMGWSISYASEVIGRYVEINGTDADGILEKLKTHQP</sequence>
<evidence type="ECO:0000256" key="2">
    <source>
        <dbReference type="ARBA" id="ARBA00023172"/>
    </source>
</evidence>
<reference evidence="4 5" key="1">
    <citation type="submission" date="2016-10" db="EMBL/GenBank/DDBJ databases">
        <authorList>
            <person name="Varghese N."/>
            <person name="Submissions S."/>
        </authorList>
    </citation>
    <scope>NUCLEOTIDE SEQUENCE [LARGE SCALE GENOMIC DNA]</scope>
    <source>
        <strain evidence="4 5">DSM 24802</strain>
    </source>
</reference>
<accession>A0A1H3C8M0</accession>
<evidence type="ECO:0000313" key="5">
    <source>
        <dbReference type="Proteomes" id="UP000199541"/>
    </source>
</evidence>
<keyword evidence="1" id="KW-0229">DNA integration</keyword>
<evidence type="ECO:0000313" key="4">
    <source>
        <dbReference type="EMBL" id="SDX50415.1"/>
    </source>
</evidence>
<keyword evidence="2" id="KW-0233">DNA recombination</keyword>
<dbReference type="SUPFAM" id="SSF56349">
    <property type="entry name" value="DNA breaking-rejoining enzymes"/>
    <property type="match status" value="1"/>
</dbReference>
<dbReference type="PROSITE" id="PS51898">
    <property type="entry name" value="TYR_RECOMBINASE"/>
    <property type="match status" value="1"/>
</dbReference>
<keyword evidence="5" id="KW-1185">Reference proteome</keyword>
<dbReference type="InterPro" id="IPR011010">
    <property type="entry name" value="DNA_brk_join_enz"/>
</dbReference>
<dbReference type="InterPro" id="IPR013762">
    <property type="entry name" value="Integrase-like_cat_sf"/>
</dbReference>
<dbReference type="Pfam" id="PF00589">
    <property type="entry name" value="Phage_integrase"/>
    <property type="match status" value="1"/>
</dbReference>
<dbReference type="Gene3D" id="1.10.443.10">
    <property type="entry name" value="Intergrase catalytic core"/>
    <property type="match status" value="1"/>
</dbReference>
<dbReference type="RefSeq" id="WP_081824883.1">
    <property type="nucleotide sequence ID" value="NZ_BNAB01000015.1"/>
</dbReference>
<dbReference type="PANTHER" id="PTHR30349:SF64">
    <property type="entry name" value="PROPHAGE INTEGRASE INTD-RELATED"/>
    <property type="match status" value="1"/>
</dbReference>
<evidence type="ECO:0000256" key="1">
    <source>
        <dbReference type="ARBA" id="ARBA00022908"/>
    </source>
</evidence>
<dbReference type="EMBL" id="FNOB01000018">
    <property type="protein sequence ID" value="SDX50415.1"/>
    <property type="molecule type" value="Genomic_DNA"/>
</dbReference>
<dbReference type="PANTHER" id="PTHR30349">
    <property type="entry name" value="PHAGE INTEGRASE-RELATED"/>
    <property type="match status" value="1"/>
</dbReference>
<dbReference type="Proteomes" id="UP000199541">
    <property type="component" value="Unassembled WGS sequence"/>
</dbReference>
<organism evidence="4 5">
    <name type="scientific">Allgaiera indica</name>
    <dbReference type="NCBI Taxonomy" id="765699"/>
    <lineage>
        <taxon>Bacteria</taxon>
        <taxon>Pseudomonadati</taxon>
        <taxon>Pseudomonadota</taxon>
        <taxon>Alphaproteobacteria</taxon>
        <taxon>Rhodobacterales</taxon>
        <taxon>Paracoccaceae</taxon>
        <taxon>Allgaiera</taxon>
    </lineage>
</organism>
<name>A0A1H3C8M0_9RHOB</name>
<evidence type="ECO:0000259" key="3">
    <source>
        <dbReference type="PROSITE" id="PS51898"/>
    </source>
</evidence>
<proteinExistence type="predicted"/>
<dbReference type="InterPro" id="IPR050090">
    <property type="entry name" value="Tyrosine_recombinase_XerCD"/>
</dbReference>
<dbReference type="InterPro" id="IPR002104">
    <property type="entry name" value="Integrase_catalytic"/>
</dbReference>